<protein>
    <submittedName>
        <fullName evidence="4">RNA methyltransferase</fullName>
    </submittedName>
</protein>
<organism evidence="4 5">
    <name type="scientific">Myceligenerans pegani</name>
    <dbReference type="NCBI Taxonomy" id="2776917"/>
    <lineage>
        <taxon>Bacteria</taxon>
        <taxon>Bacillati</taxon>
        <taxon>Actinomycetota</taxon>
        <taxon>Actinomycetes</taxon>
        <taxon>Micrococcales</taxon>
        <taxon>Promicromonosporaceae</taxon>
        <taxon>Myceligenerans</taxon>
    </lineage>
</organism>
<dbReference type="InterPro" id="IPR001537">
    <property type="entry name" value="SpoU_MeTrfase"/>
</dbReference>
<proteinExistence type="predicted"/>
<dbReference type="InterPro" id="IPR029028">
    <property type="entry name" value="Alpha/beta_knot_MTases"/>
</dbReference>
<dbReference type="SUPFAM" id="SSF75217">
    <property type="entry name" value="alpha/beta knot"/>
    <property type="match status" value="1"/>
</dbReference>
<feature type="non-terminal residue" evidence="4">
    <location>
        <position position="1"/>
    </location>
</feature>
<dbReference type="InterPro" id="IPR051259">
    <property type="entry name" value="rRNA_Methyltransferase"/>
</dbReference>
<dbReference type="CDD" id="cd18095">
    <property type="entry name" value="SpoU-like_rRNA-MTase"/>
    <property type="match status" value="1"/>
</dbReference>
<name>A0ABR9MWW0_9MICO</name>
<dbReference type="RefSeq" id="WP_192862449.1">
    <property type="nucleotide sequence ID" value="NZ_JADAQT010000070.1"/>
</dbReference>
<dbReference type="InterPro" id="IPR029026">
    <property type="entry name" value="tRNA_m1G_MTases_N"/>
</dbReference>
<dbReference type="GO" id="GO:0008168">
    <property type="term" value="F:methyltransferase activity"/>
    <property type="evidence" value="ECO:0007669"/>
    <property type="project" value="UniProtKB-KW"/>
</dbReference>
<evidence type="ECO:0000256" key="2">
    <source>
        <dbReference type="ARBA" id="ARBA00022679"/>
    </source>
</evidence>
<evidence type="ECO:0000256" key="1">
    <source>
        <dbReference type="ARBA" id="ARBA00022603"/>
    </source>
</evidence>
<gene>
    <name evidence="4" type="ORF">IHE71_09150</name>
</gene>
<dbReference type="Pfam" id="PF00588">
    <property type="entry name" value="SpoU_methylase"/>
    <property type="match status" value="1"/>
</dbReference>
<keyword evidence="5" id="KW-1185">Reference proteome</keyword>
<sequence length="140" mass="14514">NVGAAFRSAAALGVDAVLVTPRCADPLYRRSVRVSMGTVFQVPWTRLEKWPGGLEELRAAGFTTAALALSDDSISLDELVEQIAAGRHERLALVLGTEGDGLSHGAVAAADTVVRIPMAGGVDSLNVAAASAVAFWATRV</sequence>
<dbReference type="PANTHER" id="PTHR43191">
    <property type="entry name" value="RRNA METHYLTRANSFERASE 3"/>
    <property type="match status" value="1"/>
</dbReference>
<dbReference type="EMBL" id="JADAQT010000070">
    <property type="protein sequence ID" value="MBE1875877.1"/>
    <property type="molecule type" value="Genomic_DNA"/>
</dbReference>
<evidence type="ECO:0000259" key="3">
    <source>
        <dbReference type="Pfam" id="PF00588"/>
    </source>
</evidence>
<evidence type="ECO:0000313" key="5">
    <source>
        <dbReference type="Proteomes" id="UP000625527"/>
    </source>
</evidence>
<keyword evidence="2" id="KW-0808">Transferase</keyword>
<dbReference type="PANTHER" id="PTHR43191:SF12">
    <property type="entry name" value="RRNA METHYLASE"/>
    <property type="match status" value="1"/>
</dbReference>
<feature type="domain" description="tRNA/rRNA methyltransferase SpoU type" evidence="3">
    <location>
        <begin position="1"/>
        <end position="135"/>
    </location>
</feature>
<evidence type="ECO:0000313" key="4">
    <source>
        <dbReference type="EMBL" id="MBE1875877.1"/>
    </source>
</evidence>
<dbReference type="Gene3D" id="3.40.1280.10">
    <property type="match status" value="1"/>
</dbReference>
<keyword evidence="1 4" id="KW-0489">Methyltransferase</keyword>
<comment type="caution">
    <text evidence="4">The sequence shown here is derived from an EMBL/GenBank/DDBJ whole genome shotgun (WGS) entry which is preliminary data.</text>
</comment>
<reference evidence="4 5" key="1">
    <citation type="submission" date="2020-10" db="EMBL/GenBank/DDBJ databases">
        <title>Myceligenerans pegani sp. nov., an endophytic actinomycete isolated from Peganum harmala L. in Xinjiang, China.</title>
        <authorList>
            <person name="Xin L."/>
        </authorList>
    </citation>
    <scope>NUCLEOTIDE SEQUENCE [LARGE SCALE GENOMIC DNA]</scope>
    <source>
        <strain evidence="4 5">TRM65318</strain>
    </source>
</reference>
<dbReference type="GO" id="GO:0032259">
    <property type="term" value="P:methylation"/>
    <property type="evidence" value="ECO:0007669"/>
    <property type="project" value="UniProtKB-KW"/>
</dbReference>
<dbReference type="Proteomes" id="UP000625527">
    <property type="component" value="Unassembled WGS sequence"/>
</dbReference>
<accession>A0ABR9MWW0</accession>